<comment type="similarity">
    <text evidence="1">Belongs to the RelA/SpoT family.</text>
</comment>
<evidence type="ECO:0000313" key="3">
    <source>
        <dbReference type="EMBL" id="PIS14788.1"/>
    </source>
</evidence>
<dbReference type="EMBL" id="PEZI01000019">
    <property type="protein sequence ID" value="PIS14788.1"/>
    <property type="molecule type" value="Genomic_DNA"/>
</dbReference>
<reference evidence="4" key="1">
    <citation type="submission" date="2017-09" db="EMBL/GenBank/DDBJ databases">
        <title>Depth-based differentiation of microbial function through sediment-hosted aquifers and enrichment of novel symbionts in the deep terrestrial subsurface.</title>
        <authorList>
            <person name="Probst A.J."/>
            <person name="Ladd B."/>
            <person name="Jarett J.K."/>
            <person name="Geller-Mcgrath D.E."/>
            <person name="Sieber C.M.K."/>
            <person name="Emerson J.B."/>
            <person name="Anantharaman K."/>
            <person name="Thomas B.C."/>
            <person name="Malmstrom R."/>
            <person name="Stieglmeier M."/>
            <person name="Klingl A."/>
            <person name="Woyke T."/>
            <person name="Ryan C.M."/>
            <person name="Banfield J.F."/>
        </authorList>
    </citation>
    <scope>NUCLEOTIDE SEQUENCE [LARGE SCALE GENOMIC DNA]</scope>
</reference>
<dbReference type="FunFam" id="3.10.20.30:FF:000002">
    <property type="entry name" value="GTP pyrophosphokinase (RelA/SpoT)"/>
    <property type="match status" value="1"/>
</dbReference>
<proteinExistence type="inferred from homology"/>
<dbReference type="InterPro" id="IPR012675">
    <property type="entry name" value="Beta-grasp_dom_sf"/>
</dbReference>
<dbReference type="Gene3D" id="3.10.20.30">
    <property type="match status" value="1"/>
</dbReference>
<gene>
    <name evidence="3" type="ORF">COT64_00755</name>
</gene>
<feature type="domain" description="TGS" evidence="2">
    <location>
        <begin position="30"/>
        <end position="93"/>
    </location>
</feature>
<dbReference type="AlphaFoldDB" id="A0A2H0WS75"/>
<protein>
    <submittedName>
        <fullName evidence="3">(P)ppGpp synthetase</fullName>
    </submittedName>
</protein>
<evidence type="ECO:0000256" key="1">
    <source>
        <dbReference type="ARBA" id="ARBA00007476"/>
    </source>
</evidence>
<dbReference type="InterPro" id="IPR012676">
    <property type="entry name" value="TGS-like"/>
</dbReference>
<dbReference type="PROSITE" id="PS51880">
    <property type="entry name" value="TGS"/>
    <property type="match status" value="1"/>
</dbReference>
<dbReference type="SUPFAM" id="SSF81271">
    <property type="entry name" value="TGS-like"/>
    <property type="match status" value="1"/>
</dbReference>
<organism evidence="3 4">
    <name type="scientific">Candidatus Shapirobacteria bacterium CG09_land_8_20_14_0_10_39_12</name>
    <dbReference type="NCBI Taxonomy" id="1974885"/>
    <lineage>
        <taxon>Bacteria</taxon>
        <taxon>Candidatus Shapironibacteriota</taxon>
    </lineage>
</organism>
<dbReference type="Pfam" id="PF02824">
    <property type="entry name" value="TGS"/>
    <property type="match status" value="1"/>
</dbReference>
<sequence length="123" mass="13664">KLSWVKQLVAWQKELTGSKEFVEALKFDGLASRIFVFSPKGDVFDLPFGATPVDFAYAVHTKLGDETTGAKVNGKMVGLDYKLKSGDLVEILKKEGSKPTEGWLDFVVTNMAKRNILKNARKI</sequence>
<dbReference type="InterPro" id="IPR004095">
    <property type="entry name" value="TGS"/>
</dbReference>
<evidence type="ECO:0000259" key="2">
    <source>
        <dbReference type="PROSITE" id="PS51880"/>
    </source>
</evidence>
<dbReference type="CDD" id="cd01668">
    <property type="entry name" value="TGS_RSH"/>
    <property type="match status" value="1"/>
</dbReference>
<evidence type="ECO:0000313" key="4">
    <source>
        <dbReference type="Proteomes" id="UP000230775"/>
    </source>
</evidence>
<dbReference type="Proteomes" id="UP000230775">
    <property type="component" value="Unassembled WGS sequence"/>
</dbReference>
<feature type="non-terminal residue" evidence="3">
    <location>
        <position position="1"/>
    </location>
</feature>
<comment type="caution">
    <text evidence="3">The sequence shown here is derived from an EMBL/GenBank/DDBJ whole genome shotgun (WGS) entry which is preliminary data.</text>
</comment>
<dbReference type="InterPro" id="IPR033655">
    <property type="entry name" value="TGS_RelA/SpoT"/>
</dbReference>
<accession>A0A2H0WS75</accession>
<name>A0A2H0WS75_9BACT</name>
<dbReference type="PANTHER" id="PTHR43061">
    <property type="entry name" value="GTP DIPHOSPHOKINASE RSH1, CHLOROPLASTIC-RELATED"/>
    <property type="match status" value="1"/>
</dbReference>
<dbReference type="PANTHER" id="PTHR43061:SF1">
    <property type="entry name" value="GTP DIPHOSPHOKINASE RSH1, CHLOROPLASTIC-RELATED"/>
    <property type="match status" value="1"/>
</dbReference>